<comment type="caution">
    <text evidence="11">The sequence shown here is derived from an EMBL/GenBank/DDBJ whole genome shotgun (WGS) entry which is preliminary data.</text>
</comment>
<evidence type="ECO:0000313" key="11">
    <source>
        <dbReference type="EMBL" id="MDP9901815.1"/>
    </source>
</evidence>
<evidence type="ECO:0000313" key="12">
    <source>
        <dbReference type="Proteomes" id="UP001226867"/>
    </source>
</evidence>
<evidence type="ECO:0000256" key="4">
    <source>
        <dbReference type="ARBA" id="ARBA00022438"/>
    </source>
</evidence>
<keyword evidence="4 8" id="KW-0031">Aminopeptidase</keyword>
<comment type="similarity">
    <text evidence="3 8">Belongs to the peptidase M17 family.</text>
</comment>
<dbReference type="SUPFAM" id="SSF52949">
    <property type="entry name" value="Macro domain-like"/>
    <property type="match status" value="1"/>
</dbReference>
<organism evidence="11 12">
    <name type="scientific">Variovorax ginsengisoli</name>
    <dbReference type="NCBI Taxonomy" id="363844"/>
    <lineage>
        <taxon>Bacteria</taxon>
        <taxon>Pseudomonadati</taxon>
        <taxon>Pseudomonadota</taxon>
        <taxon>Betaproteobacteria</taxon>
        <taxon>Burkholderiales</taxon>
        <taxon>Comamonadaceae</taxon>
        <taxon>Variovorax</taxon>
    </lineage>
</organism>
<feature type="active site" evidence="8">
    <location>
        <position position="269"/>
    </location>
</feature>
<comment type="function">
    <text evidence="8">Presumably involved in the processing and regular turnover of intracellular proteins. Catalyzes the removal of unsubstituted N-terminal amino acids from various peptides.</text>
</comment>
<comment type="subcellular location">
    <subcellularLocation>
        <location evidence="8">Cytoplasm</location>
    </subcellularLocation>
</comment>
<dbReference type="PRINTS" id="PR00481">
    <property type="entry name" value="LAMNOPPTDASE"/>
</dbReference>
<dbReference type="InterPro" id="IPR043472">
    <property type="entry name" value="Macro_dom-like"/>
</dbReference>
<keyword evidence="8" id="KW-0479">Metal-binding</keyword>
<dbReference type="RefSeq" id="WP_307691585.1">
    <property type="nucleotide sequence ID" value="NZ_JAUSRO010000014.1"/>
</dbReference>
<keyword evidence="7 8" id="KW-0464">Manganese</keyword>
<evidence type="ECO:0000259" key="10">
    <source>
        <dbReference type="PROSITE" id="PS00631"/>
    </source>
</evidence>
<dbReference type="EMBL" id="JAUSRO010000014">
    <property type="protein sequence ID" value="MDP9901815.1"/>
    <property type="molecule type" value="Genomic_DNA"/>
</dbReference>
<feature type="binding site" evidence="8">
    <location>
        <position position="257"/>
    </location>
    <ligand>
        <name>Mn(2+)</name>
        <dbReference type="ChEBI" id="CHEBI:29035"/>
        <label>2</label>
    </ligand>
</feature>
<dbReference type="Proteomes" id="UP001226867">
    <property type="component" value="Unassembled WGS sequence"/>
</dbReference>
<evidence type="ECO:0000256" key="1">
    <source>
        <dbReference type="ARBA" id="ARBA00000135"/>
    </source>
</evidence>
<evidence type="ECO:0000256" key="3">
    <source>
        <dbReference type="ARBA" id="ARBA00009528"/>
    </source>
</evidence>
<keyword evidence="5 8" id="KW-0645">Protease</keyword>
<keyword evidence="12" id="KW-1185">Reference proteome</keyword>
<feature type="binding site" evidence="8">
    <location>
        <position position="341"/>
    </location>
    <ligand>
        <name>Mn(2+)</name>
        <dbReference type="ChEBI" id="CHEBI:29035"/>
        <label>2</label>
    </ligand>
</feature>
<evidence type="ECO:0000256" key="5">
    <source>
        <dbReference type="ARBA" id="ARBA00022670"/>
    </source>
</evidence>
<keyword evidence="8" id="KW-0963">Cytoplasm</keyword>
<gene>
    <name evidence="8" type="primary">pepA</name>
    <name evidence="11" type="ORF">J2W36_004085</name>
</gene>
<feature type="region of interest" description="Disordered" evidence="9">
    <location>
        <begin position="488"/>
        <end position="508"/>
    </location>
</feature>
<keyword evidence="6 8" id="KW-0378">Hydrolase</keyword>
<dbReference type="CDD" id="cd00433">
    <property type="entry name" value="Peptidase_M17"/>
    <property type="match status" value="1"/>
</dbReference>
<feature type="binding site" evidence="8">
    <location>
        <position position="262"/>
    </location>
    <ligand>
        <name>Mn(2+)</name>
        <dbReference type="ChEBI" id="CHEBI:29035"/>
        <label>2</label>
    </ligand>
</feature>
<dbReference type="Pfam" id="PF02789">
    <property type="entry name" value="Peptidase_M17_N"/>
    <property type="match status" value="1"/>
</dbReference>
<name>A0ABT9SBU0_9BURK</name>
<protein>
    <recommendedName>
        <fullName evidence="8">Probable cytosol aminopeptidase</fullName>
        <ecNumber evidence="8">3.4.11.1</ecNumber>
    </recommendedName>
    <alternativeName>
        <fullName evidence="8">Leucine aminopeptidase</fullName>
        <shortName evidence="8">LAP</shortName>
        <ecNumber evidence="8">3.4.11.10</ecNumber>
    </alternativeName>
    <alternativeName>
        <fullName evidence="8">Leucyl aminopeptidase</fullName>
    </alternativeName>
</protein>
<feature type="binding site" evidence="8">
    <location>
        <position position="339"/>
    </location>
    <ligand>
        <name>Mn(2+)</name>
        <dbReference type="ChEBI" id="CHEBI:29035"/>
        <label>1</label>
    </ligand>
</feature>
<feature type="active site" evidence="8">
    <location>
        <position position="343"/>
    </location>
</feature>
<dbReference type="SUPFAM" id="SSF53187">
    <property type="entry name" value="Zn-dependent exopeptidases"/>
    <property type="match status" value="1"/>
</dbReference>
<feature type="compositionally biased region" description="Low complexity" evidence="9">
    <location>
        <begin position="488"/>
        <end position="498"/>
    </location>
</feature>
<dbReference type="PROSITE" id="PS00631">
    <property type="entry name" value="CYTOSOL_AP"/>
    <property type="match status" value="1"/>
</dbReference>
<reference evidence="11 12" key="1">
    <citation type="submission" date="2023-07" db="EMBL/GenBank/DDBJ databases">
        <title>Sorghum-associated microbial communities from plants grown in Nebraska, USA.</title>
        <authorList>
            <person name="Schachtman D."/>
        </authorList>
    </citation>
    <scope>NUCLEOTIDE SEQUENCE [LARGE SCALE GENOMIC DNA]</scope>
    <source>
        <strain evidence="11 12">DS1607</strain>
    </source>
</reference>
<dbReference type="GO" id="GO:0004177">
    <property type="term" value="F:aminopeptidase activity"/>
    <property type="evidence" value="ECO:0007669"/>
    <property type="project" value="UniProtKB-KW"/>
</dbReference>
<dbReference type="NCBIfam" id="NF002074">
    <property type="entry name" value="PRK00913.1-4"/>
    <property type="match status" value="1"/>
</dbReference>
<dbReference type="InterPro" id="IPR023042">
    <property type="entry name" value="Peptidase_M17_leu_NH2_pept"/>
</dbReference>
<evidence type="ECO:0000256" key="9">
    <source>
        <dbReference type="SAM" id="MobiDB-lite"/>
    </source>
</evidence>
<dbReference type="InterPro" id="IPR008283">
    <property type="entry name" value="Peptidase_M17_N"/>
</dbReference>
<dbReference type="InterPro" id="IPR000819">
    <property type="entry name" value="Peptidase_M17_C"/>
</dbReference>
<comment type="catalytic activity">
    <reaction evidence="2 8">
        <text>Release of an N-terminal amino acid, preferentially leucine, but not glutamic or aspartic acids.</text>
        <dbReference type="EC" id="3.4.11.10"/>
    </reaction>
</comment>
<feature type="binding site" evidence="8">
    <location>
        <position position="280"/>
    </location>
    <ligand>
        <name>Mn(2+)</name>
        <dbReference type="ChEBI" id="CHEBI:29035"/>
        <label>2</label>
    </ligand>
</feature>
<comment type="catalytic activity">
    <reaction evidence="1 8">
        <text>Release of an N-terminal amino acid, Xaa-|-Yaa-, in which Xaa is preferably Leu, but may be other amino acids including Pro although not Arg or Lys, and Yaa may be Pro. Amino acid amides and methyl esters are also readily hydrolyzed, but rates on arylamides are exceedingly low.</text>
        <dbReference type="EC" id="3.4.11.1"/>
    </reaction>
</comment>
<dbReference type="InterPro" id="IPR011356">
    <property type="entry name" value="Leucine_aapep/pepB"/>
</dbReference>
<feature type="binding site" evidence="8">
    <location>
        <position position="341"/>
    </location>
    <ligand>
        <name>Mn(2+)</name>
        <dbReference type="ChEBI" id="CHEBI:29035"/>
        <label>1</label>
    </ligand>
</feature>
<dbReference type="Pfam" id="PF00883">
    <property type="entry name" value="Peptidase_M17"/>
    <property type="match status" value="1"/>
</dbReference>
<accession>A0ABT9SBU0</accession>
<dbReference type="PANTHER" id="PTHR11963">
    <property type="entry name" value="LEUCINE AMINOPEPTIDASE-RELATED"/>
    <property type="match status" value="1"/>
</dbReference>
<comment type="cofactor">
    <cofactor evidence="8">
        <name>Mn(2+)</name>
        <dbReference type="ChEBI" id="CHEBI:29035"/>
    </cofactor>
    <text evidence="8">Binds 2 manganese ions per subunit.</text>
</comment>
<evidence type="ECO:0000256" key="8">
    <source>
        <dbReference type="HAMAP-Rule" id="MF_00181"/>
    </source>
</evidence>
<feature type="compositionally biased region" description="Basic residues" evidence="9">
    <location>
        <begin position="499"/>
        <end position="508"/>
    </location>
</feature>
<evidence type="ECO:0000256" key="2">
    <source>
        <dbReference type="ARBA" id="ARBA00000967"/>
    </source>
</evidence>
<proteinExistence type="inferred from homology"/>
<dbReference type="EC" id="3.4.11.10" evidence="8"/>
<evidence type="ECO:0000256" key="6">
    <source>
        <dbReference type="ARBA" id="ARBA00022801"/>
    </source>
</evidence>
<dbReference type="PANTHER" id="PTHR11963:SF23">
    <property type="entry name" value="CYTOSOL AMINOPEPTIDASE"/>
    <property type="match status" value="1"/>
</dbReference>
<dbReference type="HAMAP" id="MF_00181">
    <property type="entry name" value="Cytosol_peptidase_M17"/>
    <property type="match status" value="1"/>
</dbReference>
<dbReference type="Gene3D" id="3.40.630.10">
    <property type="entry name" value="Zn peptidases"/>
    <property type="match status" value="1"/>
</dbReference>
<dbReference type="Gene3D" id="3.40.220.10">
    <property type="entry name" value="Leucine Aminopeptidase, subunit E, domain 1"/>
    <property type="match status" value="1"/>
</dbReference>
<evidence type="ECO:0000256" key="7">
    <source>
        <dbReference type="ARBA" id="ARBA00023211"/>
    </source>
</evidence>
<dbReference type="EC" id="3.4.11.1" evidence="8"/>
<sequence length="508" mass="52037">MDFQLKTLTTAQAANEKTDALIVLVGSTVSDPASASKDVLAPLIAAARQAGDLPDKPGKLLALYRPGGIAAPRVVLAAIGDGTPASVRSAVGAAIQSVKAASPKRVALVFAQAADGAAVRAAVLAAADASYVYTTTKSKAKAEPRCITQVTLGLPGSAAVAEAFRMATATVTGIEFAKEWGNRPANFATPTLLATAAQSIGAMPRMKCEVLGPKEVAKLGMGSFAAVAQGSSEPLRFIVLHYQGAPKAQAPVVLVGKGITFDTGGVSIKPAADMDEMKFDMCGAASVLGVFRALAEIKPSINVVGLIPAAENMNDGRALKPGDVVTSMSGQTIEVLNTDAEGRLVLCDALTYAERFSPAAVIDIATLTGACVVALGGVRSGMFSADDALARALEQAGETAQDRCWRLPLDDEYADGLKSNFADVANIGGRAGGAITAAKFLQRFTAKFPWAHLDIAGTAWKSGAAKGSTGRPVGLLLSYLLARAEEAAQTPAASTAPRKAARKTRTAT</sequence>
<feature type="domain" description="Cytosol aminopeptidase" evidence="10">
    <location>
        <begin position="337"/>
        <end position="344"/>
    </location>
</feature>
<feature type="binding site" evidence="8">
    <location>
        <position position="262"/>
    </location>
    <ligand>
        <name>Mn(2+)</name>
        <dbReference type="ChEBI" id="CHEBI:29035"/>
        <label>1</label>
    </ligand>
</feature>